<reference evidence="1" key="1">
    <citation type="submission" date="2021-02" db="EMBL/GenBank/DDBJ databases">
        <authorList>
            <person name="Nowell W R."/>
        </authorList>
    </citation>
    <scope>NUCLEOTIDE SEQUENCE</scope>
</reference>
<sequence>MQYLIQHTTIPIPKIIDYSVDSKTSILSCEYILMERIHGNTLESVMKNMSDQNLLQIGIETGHYIKQLRQIKLPQMNKIGSFYTKEMFLGGTIEDGPTLGPFSTVKEYIIEHLQWSIQRIQTDEQLLQSTGEHLILSLQKIIDHARADVNLSSLMKNTGQILAILDWESCAMTFINNDLEFYSRWFENDQEEKQFKLLIQQQQNYHELLNDIYNMQNIKYYMDIVYSAMYATFYSCTWFEDEQTVSEHINHFLKETEDAILIFNKNILGEK</sequence>
<dbReference type="InterPro" id="IPR051678">
    <property type="entry name" value="AGP_Transferase"/>
</dbReference>
<accession>A0A814WVW1</accession>
<evidence type="ECO:0000313" key="1">
    <source>
        <dbReference type="EMBL" id="CAF1207672.1"/>
    </source>
</evidence>
<protein>
    <recommendedName>
        <fullName evidence="3">Aminoglycoside phosphotransferase domain-containing protein</fullName>
    </recommendedName>
</protein>
<dbReference type="EMBL" id="CAJNOE010000421">
    <property type="protein sequence ID" value="CAF1207672.1"/>
    <property type="molecule type" value="Genomic_DNA"/>
</dbReference>
<dbReference type="AlphaFoldDB" id="A0A814WVW1"/>
<organism evidence="1 2">
    <name type="scientific">Adineta steineri</name>
    <dbReference type="NCBI Taxonomy" id="433720"/>
    <lineage>
        <taxon>Eukaryota</taxon>
        <taxon>Metazoa</taxon>
        <taxon>Spiralia</taxon>
        <taxon>Gnathifera</taxon>
        <taxon>Rotifera</taxon>
        <taxon>Eurotatoria</taxon>
        <taxon>Bdelloidea</taxon>
        <taxon>Adinetida</taxon>
        <taxon>Adinetidae</taxon>
        <taxon>Adineta</taxon>
    </lineage>
</organism>
<gene>
    <name evidence="1" type="ORF">IZO911_LOCUS28988</name>
</gene>
<name>A0A814WVW1_9BILA</name>
<dbReference type="PANTHER" id="PTHR21310">
    <property type="entry name" value="AMINOGLYCOSIDE PHOSPHOTRANSFERASE-RELATED-RELATED"/>
    <property type="match status" value="1"/>
</dbReference>
<dbReference type="PANTHER" id="PTHR21310:SF15">
    <property type="entry name" value="AMINOGLYCOSIDE PHOSPHOTRANSFERASE DOMAIN-CONTAINING PROTEIN"/>
    <property type="match status" value="1"/>
</dbReference>
<evidence type="ECO:0000313" key="2">
    <source>
        <dbReference type="Proteomes" id="UP000663860"/>
    </source>
</evidence>
<dbReference type="SUPFAM" id="SSF56112">
    <property type="entry name" value="Protein kinase-like (PK-like)"/>
    <property type="match status" value="1"/>
</dbReference>
<dbReference type="Proteomes" id="UP000663860">
    <property type="component" value="Unassembled WGS sequence"/>
</dbReference>
<evidence type="ECO:0008006" key="3">
    <source>
        <dbReference type="Google" id="ProtNLM"/>
    </source>
</evidence>
<dbReference type="InterPro" id="IPR011009">
    <property type="entry name" value="Kinase-like_dom_sf"/>
</dbReference>
<proteinExistence type="predicted"/>
<comment type="caution">
    <text evidence="1">The sequence shown here is derived from an EMBL/GenBank/DDBJ whole genome shotgun (WGS) entry which is preliminary data.</text>
</comment>